<dbReference type="GO" id="GO:0046872">
    <property type="term" value="F:metal ion binding"/>
    <property type="evidence" value="ECO:0007669"/>
    <property type="project" value="InterPro"/>
</dbReference>
<reference evidence="4 5" key="2">
    <citation type="journal article" date="2012" name="Stand. Genomic Sci.">
        <title>Complete genome sequence of the aquatic bacterium Runella slithyformis type strain (LSU 4(T)).</title>
        <authorList>
            <person name="Copeland A."/>
            <person name="Zhang X."/>
            <person name="Misra M."/>
            <person name="Lapidus A."/>
            <person name="Nolan M."/>
            <person name="Lucas S."/>
            <person name="Deshpande S."/>
            <person name="Cheng J.F."/>
            <person name="Tapia R."/>
            <person name="Goodwin L.A."/>
            <person name="Pitluck S."/>
            <person name="Liolios K."/>
            <person name="Pagani I."/>
            <person name="Ivanova N."/>
            <person name="Mikhailova N."/>
            <person name="Pati A."/>
            <person name="Chen A."/>
            <person name="Palaniappan K."/>
            <person name="Land M."/>
            <person name="Hauser L."/>
            <person name="Pan C."/>
            <person name="Jeffries C.D."/>
            <person name="Detter J.C."/>
            <person name="Brambilla E.M."/>
            <person name="Rohde M."/>
            <person name="Djao O.D."/>
            <person name="Goker M."/>
            <person name="Sikorski J."/>
            <person name="Tindall B.J."/>
            <person name="Woyke T."/>
            <person name="Bristow J."/>
            <person name="Eisen J.A."/>
            <person name="Markowitz V."/>
            <person name="Hugenholtz P."/>
            <person name="Kyrpides N.C."/>
            <person name="Klenk H.P."/>
            <person name="Mavromatis K."/>
        </authorList>
    </citation>
    <scope>NUCLEOTIDE SEQUENCE [LARGE SCALE GENOMIC DNA]</scope>
    <source>
        <strain evidence="5">ATCC 29530 / DSM 19594 / LMG 11500 / NCIMB 11436 / LSU 4</strain>
    </source>
</reference>
<proteinExistence type="predicted"/>
<geneLocation type="plasmid" evidence="4 5">
    <name>pRUNSL03</name>
</geneLocation>
<evidence type="ECO:0000256" key="2">
    <source>
        <dbReference type="SAM" id="Phobius"/>
    </source>
</evidence>
<reference evidence="5" key="1">
    <citation type="submission" date="2011-06" db="EMBL/GenBank/DDBJ databases">
        <title>The complete genome of plasmid 3 of Runella slithyformis DSM 19594.</title>
        <authorList>
            <consortium name="US DOE Joint Genome Institute (JGI-PGF)"/>
            <person name="Lucas S."/>
            <person name="Han J."/>
            <person name="Lapidus A."/>
            <person name="Bruce D."/>
            <person name="Goodwin L."/>
            <person name="Pitluck S."/>
            <person name="Peters L."/>
            <person name="Kyrpides N."/>
            <person name="Mavromatis K."/>
            <person name="Ivanova N."/>
            <person name="Ovchinnikova G."/>
            <person name="Zhang X."/>
            <person name="Misra M."/>
            <person name="Detter J.C."/>
            <person name="Tapia R."/>
            <person name="Han C."/>
            <person name="Land M."/>
            <person name="Hauser L."/>
            <person name="Markowitz V."/>
            <person name="Cheng J.-F."/>
            <person name="Hugenholtz P."/>
            <person name="Woyke T."/>
            <person name="Wu D."/>
            <person name="Tindall B."/>
            <person name="Faehrich R."/>
            <person name="Brambilla E."/>
            <person name="Klenk H.-P."/>
            <person name="Eisen J.A."/>
        </authorList>
    </citation>
    <scope>NUCLEOTIDE SEQUENCE [LARGE SCALE GENOMIC DNA]</scope>
    <source>
        <strain evidence="5">ATCC 29530 / DSM 19594 / LMG 11500 / NCIMB 11436 / LSU 4</strain>
        <plasmid evidence="5">pRUNSL03</plasmid>
    </source>
</reference>
<name>A0A7U4E987_RUNSL</name>
<evidence type="ECO:0000313" key="4">
    <source>
        <dbReference type="EMBL" id="AEI52124.1"/>
    </source>
</evidence>
<dbReference type="GO" id="GO:0016702">
    <property type="term" value="F:oxidoreductase activity, acting on single donors with incorporation of molecular oxygen, incorporation of two atoms of oxygen"/>
    <property type="evidence" value="ECO:0007669"/>
    <property type="project" value="InterPro"/>
</dbReference>
<keyword evidence="5" id="KW-1185">Reference proteome</keyword>
<protein>
    <recommendedName>
        <fullName evidence="3">Lipoxygenase domain-containing protein</fullName>
    </recommendedName>
</protein>
<evidence type="ECO:0000313" key="5">
    <source>
        <dbReference type="Proteomes" id="UP000000493"/>
    </source>
</evidence>
<accession>A0A7U4E987</accession>
<evidence type="ECO:0000259" key="3">
    <source>
        <dbReference type="PROSITE" id="PS51393"/>
    </source>
</evidence>
<keyword evidence="2" id="KW-0472">Membrane</keyword>
<gene>
    <name evidence="4" type="ordered locus">Runsl_5827</name>
</gene>
<feature type="transmembrane region" description="Helical" evidence="2">
    <location>
        <begin position="6"/>
        <end position="25"/>
    </location>
</feature>
<feature type="compositionally biased region" description="Polar residues" evidence="1">
    <location>
        <begin position="29"/>
        <end position="42"/>
    </location>
</feature>
<feature type="region of interest" description="Disordered" evidence="1">
    <location>
        <begin position="29"/>
        <end position="48"/>
    </location>
</feature>
<evidence type="ECO:0000256" key="1">
    <source>
        <dbReference type="SAM" id="MobiDB-lite"/>
    </source>
</evidence>
<sequence length="62" mass="7030">MTLLTFIKISCAAIAGIYLISVNMFQGNNKRTGQRPEPNSFTFFPKKNDGLSEEEFKRNVES</sequence>
<keyword evidence="2" id="KW-1133">Transmembrane helix</keyword>
<organism evidence="4 5">
    <name type="scientific">Runella slithyformis (strain ATCC 29530 / DSM 19594 / LMG 11500 / NCIMB 11436 / LSU 4)</name>
    <dbReference type="NCBI Taxonomy" id="761193"/>
    <lineage>
        <taxon>Bacteria</taxon>
        <taxon>Pseudomonadati</taxon>
        <taxon>Bacteroidota</taxon>
        <taxon>Cytophagia</taxon>
        <taxon>Cytophagales</taxon>
        <taxon>Spirosomataceae</taxon>
        <taxon>Runella</taxon>
    </lineage>
</organism>
<dbReference type="Proteomes" id="UP000000493">
    <property type="component" value="Plasmid pRUNSL03"/>
</dbReference>
<dbReference type="EMBL" id="CP002862">
    <property type="protein sequence ID" value="AEI52124.1"/>
    <property type="molecule type" value="Genomic_DNA"/>
</dbReference>
<dbReference type="InterPro" id="IPR013819">
    <property type="entry name" value="LipOase_C"/>
</dbReference>
<dbReference type="KEGG" id="rsi:Runsl_5827"/>
<keyword evidence="2" id="KW-0812">Transmembrane</keyword>
<feature type="domain" description="Lipoxygenase" evidence="3">
    <location>
        <begin position="1"/>
        <end position="62"/>
    </location>
</feature>
<dbReference type="PROSITE" id="PS51393">
    <property type="entry name" value="LIPOXYGENASE_3"/>
    <property type="match status" value="1"/>
</dbReference>
<keyword evidence="4" id="KW-0614">Plasmid</keyword>
<dbReference type="AlphaFoldDB" id="A0A7U4E987"/>